<dbReference type="EMBL" id="LUCQ01000061">
    <property type="protein sequence ID" value="OAO80952.1"/>
    <property type="molecule type" value="Genomic_DNA"/>
</dbReference>
<proteinExistence type="predicted"/>
<sequence length="37" mass="4160">MKKVNLVVFSGIFLNLVIPTNEEVMIARDVMRLANLA</sequence>
<comment type="caution">
    <text evidence="1">The sequence shown here is derived from an EMBL/GenBank/DDBJ whole genome shotgun (WGS) entry which is preliminary data.</text>
</comment>
<protein>
    <submittedName>
        <fullName evidence="1">Acetate kinase</fullName>
    </submittedName>
</protein>
<dbReference type="PATRIC" id="fig|33934.7.peg.2025"/>
<keyword evidence="1" id="KW-0808">Transferase</keyword>
<dbReference type="GO" id="GO:0016301">
    <property type="term" value="F:kinase activity"/>
    <property type="evidence" value="ECO:0007669"/>
    <property type="project" value="UniProtKB-KW"/>
</dbReference>
<evidence type="ECO:0000313" key="2">
    <source>
        <dbReference type="Proteomes" id="UP000078336"/>
    </source>
</evidence>
<gene>
    <name evidence="1" type="ORF">TAF16_0891</name>
</gene>
<dbReference type="Proteomes" id="UP000078336">
    <property type="component" value="Unassembled WGS sequence"/>
</dbReference>
<dbReference type="AlphaFoldDB" id="A0A178TJ44"/>
<keyword evidence="1" id="KW-0418">Kinase</keyword>
<organism evidence="1 2">
    <name type="scientific">Anoxybacillus flavithermus</name>
    <dbReference type="NCBI Taxonomy" id="33934"/>
    <lineage>
        <taxon>Bacteria</taxon>
        <taxon>Bacillati</taxon>
        <taxon>Bacillota</taxon>
        <taxon>Bacilli</taxon>
        <taxon>Bacillales</taxon>
        <taxon>Anoxybacillaceae</taxon>
        <taxon>Anoxybacillus</taxon>
    </lineage>
</organism>
<accession>A0A178TJ44</accession>
<reference evidence="1 2" key="1">
    <citation type="submission" date="2016-03" db="EMBL/GenBank/DDBJ databases">
        <title>Spore heat resistance.</title>
        <authorList>
            <person name="Boekhorst J."/>
            <person name="Berendsen E.M."/>
            <person name="Wells-Bennik M.H."/>
            <person name="Kuipers O.P."/>
        </authorList>
    </citation>
    <scope>NUCLEOTIDE SEQUENCE [LARGE SCALE GENOMIC DNA]</scope>
    <source>
        <strain evidence="1 2">AF16</strain>
    </source>
</reference>
<name>A0A178TJ44_9BACL</name>
<evidence type="ECO:0000313" key="1">
    <source>
        <dbReference type="EMBL" id="OAO80952.1"/>
    </source>
</evidence>
<keyword evidence="2" id="KW-1185">Reference proteome</keyword>